<dbReference type="Proteomes" id="UP000706525">
    <property type="component" value="Unassembled WGS sequence"/>
</dbReference>
<dbReference type="InterPro" id="IPR002347">
    <property type="entry name" value="SDR_fam"/>
</dbReference>
<dbReference type="InterPro" id="IPR051122">
    <property type="entry name" value="SDR_DHRS6-like"/>
</dbReference>
<dbReference type="SUPFAM" id="SSF51735">
    <property type="entry name" value="NAD(P)-binding Rossmann-fold domains"/>
    <property type="match status" value="1"/>
</dbReference>
<proteinExistence type="inferred from homology"/>
<dbReference type="PANTHER" id="PTHR43477">
    <property type="entry name" value="DIHYDROANTICAPSIN 7-DEHYDROGENASE"/>
    <property type="match status" value="1"/>
</dbReference>
<dbReference type="PRINTS" id="PR00080">
    <property type="entry name" value="SDRFAMILY"/>
</dbReference>
<evidence type="ECO:0000313" key="5">
    <source>
        <dbReference type="Proteomes" id="UP000706525"/>
    </source>
</evidence>
<evidence type="ECO:0000256" key="2">
    <source>
        <dbReference type="ARBA" id="ARBA00023002"/>
    </source>
</evidence>
<accession>A0ABN7Z7I9</accession>
<dbReference type="Gene3D" id="3.40.50.720">
    <property type="entry name" value="NAD(P)-binding Rossmann-like Domain"/>
    <property type="match status" value="1"/>
</dbReference>
<dbReference type="InterPro" id="IPR020904">
    <property type="entry name" value="Sc_DH/Rdtase_CS"/>
</dbReference>
<sequence length="251" mass="26217">MSQRLAGKLALVTAAGQGIGRATVEAFLREGARVIAADINAETLAELARLPQCTARRLDVTDGAAVVGAASEIGAVDILFNGAGYVHHGSILDCDDDAFDFSMSLNVTAMYRMMRAFLPAMIERRRGSIINMSSVAGSIKGAPNRFVYGASKAAVIGMTKSVAADFIGLGIRCNAICPGTIESPSLRQRIDDQSRRSGASLAKVEADFVARQPMGRIGTAAEIAALAVYLAADESAFTTGTAQIIDGGWSN</sequence>
<dbReference type="EMBL" id="CAJZAG010000009">
    <property type="protein sequence ID" value="CAG9180696.1"/>
    <property type="molecule type" value="Genomic_DNA"/>
</dbReference>
<dbReference type="GO" id="GO:0016491">
    <property type="term" value="F:oxidoreductase activity"/>
    <property type="evidence" value="ECO:0007669"/>
    <property type="project" value="UniProtKB-KW"/>
</dbReference>
<comment type="similarity">
    <text evidence="1">Belongs to the short-chain dehydrogenases/reductases (SDR) family.</text>
</comment>
<evidence type="ECO:0000256" key="1">
    <source>
        <dbReference type="ARBA" id="ARBA00006484"/>
    </source>
</evidence>
<dbReference type="PANTHER" id="PTHR43477:SF4">
    <property type="entry name" value="DEHYDROGENASE_REDUCTASE SDR FAMILY MEMBER 6"/>
    <property type="match status" value="1"/>
</dbReference>
<keyword evidence="3" id="KW-0520">NAD</keyword>
<reference evidence="4 5" key="1">
    <citation type="submission" date="2021-08" db="EMBL/GenBank/DDBJ databases">
        <authorList>
            <person name="Peeters C."/>
        </authorList>
    </citation>
    <scope>NUCLEOTIDE SEQUENCE [LARGE SCALE GENOMIC DNA]</scope>
    <source>
        <strain evidence="4 5">LMG 32289</strain>
    </source>
</reference>
<evidence type="ECO:0000313" key="4">
    <source>
        <dbReference type="EMBL" id="CAG9180696.1"/>
    </source>
</evidence>
<evidence type="ECO:0000256" key="3">
    <source>
        <dbReference type="ARBA" id="ARBA00023027"/>
    </source>
</evidence>
<gene>
    <name evidence="4" type="ORF">LMG32289_04691</name>
</gene>
<keyword evidence="5" id="KW-1185">Reference proteome</keyword>
<protein>
    <submittedName>
        <fullName evidence="4">2-keto-3-deoxy-L-fuconate dehydrogenase</fullName>
        <ecNumber evidence="4">1.1.1.-</ecNumber>
    </submittedName>
</protein>
<dbReference type="EC" id="1.1.1.-" evidence="4"/>
<dbReference type="RefSeq" id="WP_223992622.1">
    <property type="nucleotide sequence ID" value="NZ_CAJZAG010000009.1"/>
</dbReference>
<dbReference type="PRINTS" id="PR00081">
    <property type="entry name" value="GDHRDH"/>
</dbReference>
<dbReference type="Pfam" id="PF13561">
    <property type="entry name" value="adh_short_C2"/>
    <property type="match status" value="1"/>
</dbReference>
<comment type="caution">
    <text evidence="4">The sequence shown here is derived from an EMBL/GenBank/DDBJ whole genome shotgun (WGS) entry which is preliminary data.</text>
</comment>
<dbReference type="PROSITE" id="PS00061">
    <property type="entry name" value="ADH_SHORT"/>
    <property type="match status" value="1"/>
</dbReference>
<name>A0ABN7Z7I9_9BURK</name>
<organism evidence="4 5">
    <name type="scientific">Cupriavidus pampae</name>
    <dbReference type="NCBI Taxonomy" id="659251"/>
    <lineage>
        <taxon>Bacteria</taxon>
        <taxon>Pseudomonadati</taxon>
        <taxon>Pseudomonadota</taxon>
        <taxon>Betaproteobacteria</taxon>
        <taxon>Burkholderiales</taxon>
        <taxon>Burkholderiaceae</taxon>
        <taxon>Cupriavidus</taxon>
    </lineage>
</organism>
<keyword evidence="2 4" id="KW-0560">Oxidoreductase</keyword>
<dbReference type="InterPro" id="IPR036291">
    <property type="entry name" value="NAD(P)-bd_dom_sf"/>
</dbReference>
<dbReference type="CDD" id="cd05368">
    <property type="entry name" value="DHRS6_like_SDR_c"/>
    <property type="match status" value="1"/>
</dbReference>